<evidence type="ECO:0000313" key="10">
    <source>
        <dbReference type="EMBL" id="OMJ79920.1"/>
    </source>
</evidence>
<sequence length="297" mass="34024">MKCFLSYDDAIYYYSHLGCGILSALGSMLIILFYILTPRIQIYSYKLVAFLAFSQLLSSIDFIFPKSLVQNTQVGCIFIGFIVNTGQITSILWMASIAVTLYQVIFHSIVMYEKYEKYWFIGSWILVPILNCIPIFTNSFKPVGSTCTYNVDTIGNIERICIFFIPIWTFLLLTLYCYWKILTQAKINNEVSKHSIIIKRLMYYPCIMAFNAVILTVTRFLPFIISNCEEMFVEFVLYTFIALNGFLNFILFLLTPTVRMILFGGSGGRISCTEDASDGSTLNLLLDDTLRRQSATK</sequence>
<keyword evidence="3 8" id="KW-1133">Transmembrane helix</keyword>
<evidence type="ECO:0000256" key="8">
    <source>
        <dbReference type="SAM" id="Phobius"/>
    </source>
</evidence>
<feature type="transmembrane region" description="Helical" evidence="8">
    <location>
        <begin position="47"/>
        <end position="65"/>
    </location>
</feature>
<feature type="transmembrane region" description="Helical" evidence="8">
    <location>
        <begin position="157"/>
        <end position="181"/>
    </location>
</feature>
<evidence type="ECO:0000256" key="6">
    <source>
        <dbReference type="ARBA" id="ARBA00023170"/>
    </source>
</evidence>
<dbReference type="AlphaFoldDB" id="A0A1R2BT35"/>
<dbReference type="PRINTS" id="PR02001">
    <property type="entry name" value="GCR1CAMPR"/>
</dbReference>
<evidence type="ECO:0000256" key="7">
    <source>
        <dbReference type="ARBA" id="ARBA00023224"/>
    </source>
</evidence>
<dbReference type="Proteomes" id="UP000187209">
    <property type="component" value="Unassembled WGS sequence"/>
</dbReference>
<feature type="domain" description="G-protein coupled receptors family 1 profile" evidence="9">
    <location>
        <begin position="26"/>
        <end position="252"/>
    </location>
</feature>
<keyword evidence="2 8" id="KW-0812">Transmembrane</keyword>
<keyword evidence="7" id="KW-0807">Transducer</keyword>
<feature type="transmembrane region" description="Helical" evidence="8">
    <location>
        <begin position="201"/>
        <end position="225"/>
    </location>
</feature>
<feature type="transmembrane region" description="Helical" evidence="8">
    <location>
        <begin position="118"/>
        <end position="137"/>
    </location>
</feature>
<proteinExistence type="predicted"/>
<evidence type="ECO:0000256" key="3">
    <source>
        <dbReference type="ARBA" id="ARBA00022989"/>
    </source>
</evidence>
<feature type="transmembrane region" description="Helical" evidence="8">
    <location>
        <begin position="77"/>
        <end position="106"/>
    </location>
</feature>
<keyword evidence="11" id="KW-1185">Reference proteome</keyword>
<evidence type="ECO:0000313" key="11">
    <source>
        <dbReference type="Proteomes" id="UP000187209"/>
    </source>
</evidence>
<gene>
    <name evidence="10" type="ORF">SteCoe_19951</name>
</gene>
<comment type="subcellular location">
    <subcellularLocation>
        <location evidence="1">Membrane</location>
        <topology evidence="1">Multi-pass membrane protein</topology>
    </subcellularLocation>
</comment>
<accession>A0A1R2BT35</accession>
<dbReference type="Gene3D" id="1.20.1070.10">
    <property type="entry name" value="Rhodopsin 7-helix transmembrane proteins"/>
    <property type="match status" value="1"/>
</dbReference>
<dbReference type="InterPro" id="IPR022343">
    <property type="entry name" value="GCR1-cAMP_receptor"/>
</dbReference>
<dbReference type="PANTHER" id="PTHR23112">
    <property type="entry name" value="G PROTEIN-COUPLED RECEPTOR 157-RELATED"/>
    <property type="match status" value="1"/>
</dbReference>
<evidence type="ECO:0000256" key="4">
    <source>
        <dbReference type="ARBA" id="ARBA00023040"/>
    </source>
</evidence>
<organism evidence="10 11">
    <name type="scientific">Stentor coeruleus</name>
    <dbReference type="NCBI Taxonomy" id="5963"/>
    <lineage>
        <taxon>Eukaryota</taxon>
        <taxon>Sar</taxon>
        <taxon>Alveolata</taxon>
        <taxon>Ciliophora</taxon>
        <taxon>Postciliodesmatophora</taxon>
        <taxon>Heterotrichea</taxon>
        <taxon>Heterotrichida</taxon>
        <taxon>Stentoridae</taxon>
        <taxon>Stentor</taxon>
    </lineage>
</organism>
<evidence type="ECO:0000256" key="1">
    <source>
        <dbReference type="ARBA" id="ARBA00004141"/>
    </source>
</evidence>
<feature type="transmembrane region" description="Helical" evidence="8">
    <location>
        <begin position="12"/>
        <end position="35"/>
    </location>
</feature>
<protein>
    <recommendedName>
        <fullName evidence="9">G-protein coupled receptors family 1 profile domain-containing protein</fullName>
    </recommendedName>
</protein>
<keyword evidence="6" id="KW-0675">Receptor</keyword>
<dbReference type="GO" id="GO:0004930">
    <property type="term" value="F:G protein-coupled receptor activity"/>
    <property type="evidence" value="ECO:0007669"/>
    <property type="project" value="UniProtKB-KW"/>
</dbReference>
<dbReference type="EMBL" id="MPUH01000448">
    <property type="protein sequence ID" value="OMJ79920.1"/>
    <property type="molecule type" value="Genomic_DNA"/>
</dbReference>
<dbReference type="PROSITE" id="PS50262">
    <property type="entry name" value="G_PROTEIN_RECEP_F1_2"/>
    <property type="match status" value="1"/>
</dbReference>
<dbReference type="InterPro" id="IPR022340">
    <property type="entry name" value="GPCR_GCR1_put"/>
</dbReference>
<dbReference type="OrthoDB" id="312739at2759"/>
<evidence type="ECO:0000256" key="2">
    <source>
        <dbReference type="ARBA" id="ARBA00022692"/>
    </source>
</evidence>
<feature type="transmembrane region" description="Helical" evidence="8">
    <location>
        <begin position="231"/>
        <end position="254"/>
    </location>
</feature>
<dbReference type="PANTHER" id="PTHR23112:SF0">
    <property type="entry name" value="TRANSMEMBRANE PROTEIN 116"/>
    <property type="match status" value="1"/>
</dbReference>
<evidence type="ECO:0000259" key="9">
    <source>
        <dbReference type="PROSITE" id="PS50262"/>
    </source>
</evidence>
<dbReference type="PRINTS" id="PR02000">
    <property type="entry name" value="GCR1PLANT"/>
</dbReference>
<evidence type="ECO:0000256" key="5">
    <source>
        <dbReference type="ARBA" id="ARBA00023136"/>
    </source>
</evidence>
<dbReference type="GO" id="GO:0007189">
    <property type="term" value="P:adenylate cyclase-activating G protein-coupled receptor signaling pathway"/>
    <property type="evidence" value="ECO:0007669"/>
    <property type="project" value="TreeGrafter"/>
</dbReference>
<reference evidence="10 11" key="1">
    <citation type="submission" date="2016-11" db="EMBL/GenBank/DDBJ databases">
        <title>The macronuclear genome of Stentor coeruleus: a giant cell with tiny introns.</title>
        <authorList>
            <person name="Slabodnick M."/>
            <person name="Ruby J.G."/>
            <person name="Reiff S.B."/>
            <person name="Swart E.C."/>
            <person name="Gosai S."/>
            <person name="Prabakaran S."/>
            <person name="Witkowska E."/>
            <person name="Larue G.E."/>
            <person name="Fisher S."/>
            <person name="Freeman R.M."/>
            <person name="Gunawardena J."/>
            <person name="Chu W."/>
            <person name="Stover N.A."/>
            <person name="Gregory B.D."/>
            <person name="Nowacki M."/>
            <person name="Derisi J."/>
            <person name="Roy S.W."/>
            <person name="Marshall W.F."/>
            <person name="Sood P."/>
        </authorList>
    </citation>
    <scope>NUCLEOTIDE SEQUENCE [LARGE SCALE GENOMIC DNA]</scope>
    <source>
        <strain evidence="10">WM001</strain>
    </source>
</reference>
<keyword evidence="4" id="KW-0297">G-protein coupled receptor</keyword>
<keyword evidence="5 8" id="KW-0472">Membrane</keyword>
<dbReference type="SUPFAM" id="SSF81321">
    <property type="entry name" value="Family A G protein-coupled receptor-like"/>
    <property type="match status" value="1"/>
</dbReference>
<comment type="caution">
    <text evidence="10">The sequence shown here is derived from an EMBL/GenBank/DDBJ whole genome shotgun (WGS) entry which is preliminary data.</text>
</comment>
<dbReference type="GO" id="GO:0005886">
    <property type="term" value="C:plasma membrane"/>
    <property type="evidence" value="ECO:0007669"/>
    <property type="project" value="TreeGrafter"/>
</dbReference>
<dbReference type="InterPro" id="IPR017452">
    <property type="entry name" value="GPCR_Rhodpsn_7TM"/>
</dbReference>
<name>A0A1R2BT35_9CILI</name>